<evidence type="ECO:0000256" key="2">
    <source>
        <dbReference type="SAM" id="MobiDB-lite"/>
    </source>
</evidence>
<dbReference type="Proteomes" id="UP000789342">
    <property type="component" value="Unassembled WGS sequence"/>
</dbReference>
<evidence type="ECO:0000313" key="4">
    <source>
        <dbReference type="Proteomes" id="UP000789342"/>
    </source>
</evidence>
<evidence type="ECO:0000313" key="3">
    <source>
        <dbReference type="EMBL" id="CAG8569954.1"/>
    </source>
</evidence>
<gene>
    <name evidence="3" type="ORF">AMORRO_LOCUS6416</name>
</gene>
<keyword evidence="4" id="KW-1185">Reference proteome</keyword>
<protein>
    <submittedName>
        <fullName evidence="3">4844_t:CDS:1</fullName>
    </submittedName>
</protein>
<accession>A0A9N9G108</accession>
<organism evidence="3 4">
    <name type="scientific">Acaulospora morrowiae</name>
    <dbReference type="NCBI Taxonomy" id="94023"/>
    <lineage>
        <taxon>Eukaryota</taxon>
        <taxon>Fungi</taxon>
        <taxon>Fungi incertae sedis</taxon>
        <taxon>Mucoromycota</taxon>
        <taxon>Glomeromycotina</taxon>
        <taxon>Glomeromycetes</taxon>
        <taxon>Diversisporales</taxon>
        <taxon>Acaulosporaceae</taxon>
        <taxon>Acaulospora</taxon>
    </lineage>
</organism>
<dbReference type="InterPro" id="IPR029063">
    <property type="entry name" value="SAM-dependent_MTases_sf"/>
</dbReference>
<dbReference type="Gene3D" id="3.40.50.150">
    <property type="entry name" value="Vaccinia Virus protein VP39"/>
    <property type="match status" value="1"/>
</dbReference>
<reference evidence="3" key="1">
    <citation type="submission" date="2021-06" db="EMBL/GenBank/DDBJ databases">
        <authorList>
            <person name="Kallberg Y."/>
            <person name="Tangrot J."/>
            <person name="Rosling A."/>
        </authorList>
    </citation>
    <scope>NUCLEOTIDE SEQUENCE</scope>
    <source>
        <strain evidence="3">CL551</strain>
    </source>
</reference>
<keyword evidence="1" id="KW-0808">Transferase</keyword>
<evidence type="ECO:0000256" key="1">
    <source>
        <dbReference type="ARBA" id="ARBA00022679"/>
    </source>
</evidence>
<dbReference type="PANTHER" id="PTHR43861">
    <property type="entry name" value="TRANS-ACONITATE 2-METHYLTRANSFERASE-RELATED"/>
    <property type="match status" value="1"/>
</dbReference>
<feature type="region of interest" description="Disordered" evidence="2">
    <location>
        <begin position="1"/>
        <end position="26"/>
    </location>
</feature>
<dbReference type="Pfam" id="PF13489">
    <property type="entry name" value="Methyltransf_23"/>
    <property type="match status" value="1"/>
</dbReference>
<comment type="caution">
    <text evidence="3">The sequence shown here is derived from an EMBL/GenBank/DDBJ whole genome shotgun (WGS) entry which is preliminary data.</text>
</comment>
<dbReference type="PANTHER" id="PTHR43861:SF3">
    <property type="entry name" value="PUTATIVE (AFU_ORTHOLOGUE AFUA_2G14390)-RELATED"/>
    <property type="match status" value="1"/>
</dbReference>
<dbReference type="GO" id="GO:0016740">
    <property type="term" value="F:transferase activity"/>
    <property type="evidence" value="ECO:0007669"/>
    <property type="project" value="UniProtKB-KW"/>
</dbReference>
<dbReference type="SUPFAM" id="SSF53335">
    <property type="entry name" value="S-adenosyl-L-methionine-dependent methyltransferases"/>
    <property type="match status" value="1"/>
</dbReference>
<proteinExistence type="predicted"/>
<dbReference type="OrthoDB" id="3647at2759"/>
<dbReference type="EMBL" id="CAJVPV010004277">
    <property type="protein sequence ID" value="CAG8569954.1"/>
    <property type="molecule type" value="Genomic_DNA"/>
</dbReference>
<dbReference type="AlphaFoldDB" id="A0A9N9G108"/>
<dbReference type="CDD" id="cd02440">
    <property type="entry name" value="AdoMet_MTases"/>
    <property type="match status" value="1"/>
</dbReference>
<name>A0A9N9G108_9GLOM</name>
<sequence>MASSSTNGNLSSNNVEGNHRHHSETCSYDTDQARGFVAKKCAKAILNEVEPEFDPEKSEVLDFACGIGLISQELCAHVKSILGVDISKDVVDVYNKKVWQQGIDKEEMQAVCLELKESEGDQLNGRRFDAVVCASSYHHIGDINSITKILSSYLKPGGELIVLDLKKDPETSHKFHGKHGSHDVGHTVTHSGGFDPIELENAFKNTGIIEDVSVNVAFEFTKWVEGEERDYVFEYLIAKGRRIAE</sequence>
<feature type="compositionally biased region" description="Low complexity" evidence="2">
    <location>
        <begin position="1"/>
        <end position="14"/>
    </location>
</feature>